<keyword evidence="1 4" id="KW-0863">Zinc-finger</keyword>
<feature type="repeat" description="ANK" evidence="3">
    <location>
        <begin position="403"/>
        <end position="435"/>
    </location>
</feature>
<dbReference type="InterPro" id="IPR001841">
    <property type="entry name" value="Znf_RING"/>
</dbReference>
<dbReference type="GO" id="GO:0005737">
    <property type="term" value="C:cytoplasm"/>
    <property type="evidence" value="ECO:0007669"/>
    <property type="project" value="TreeGrafter"/>
</dbReference>
<keyword evidence="1 4" id="KW-0479">Metal-binding</keyword>
<dbReference type="SUPFAM" id="SSF57850">
    <property type="entry name" value="RING/U-box"/>
    <property type="match status" value="1"/>
</dbReference>
<dbReference type="SUPFAM" id="SSF48403">
    <property type="entry name" value="Ankyrin repeat"/>
    <property type="match status" value="1"/>
</dbReference>
<feature type="domain" description="RING-type" evidence="5">
    <location>
        <begin position="709"/>
        <end position="742"/>
    </location>
</feature>
<dbReference type="SMART" id="SM00184">
    <property type="entry name" value="RING"/>
    <property type="match status" value="2"/>
</dbReference>
<dbReference type="PROSITE" id="PS50089">
    <property type="entry name" value="ZF_RING_2"/>
    <property type="match status" value="2"/>
</dbReference>
<dbReference type="GO" id="GO:0016567">
    <property type="term" value="P:protein ubiquitination"/>
    <property type="evidence" value="ECO:0007669"/>
    <property type="project" value="TreeGrafter"/>
</dbReference>
<dbReference type="Gene3D" id="3.30.40.10">
    <property type="entry name" value="Zinc/RING finger domain, C3HC4 (zinc finger)"/>
    <property type="match status" value="2"/>
</dbReference>
<dbReference type="AlphaFoldDB" id="A0A9P1IHC1"/>
<dbReference type="PROSITE" id="PS50297">
    <property type="entry name" value="ANK_REP_REGION"/>
    <property type="match status" value="2"/>
</dbReference>
<evidence type="ECO:0000256" key="1">
    <source>
        <dbReference type="ARBA" id="ARBA00022771"/>
    </source>
</evidence>
<dbReference type="InterPro" id="IPR013083">
    <property type="entry name" value="Znf_RING/FYVE/PHD"/>
</dbReference>
<evidence type="ECO:0000313" key="7">
    <source>
        <dbReference type="Proteomes" id="UP001152747"/>
    </source>
</evidence>
<dbReference type="GO" id="GO:0008270">
    <property type="term" value="F:zinc ion binding"/>
    <property type="evidence" value="ECO:0007669"/>
    <property type="project" value="UniProtKB-KW"/>
</dbReference>
<dbReference type="Pfam" id="PF13920">
    <property type="entry name" value="zf-C3HC4_3"/>
    <property type="match status" value="2"/>
</dbReference>
<reference evidence="6" key="1">
    <citation type="submission" date="2022-11" db="EMBL/GenBank/DDBJ databases">
        <authorList>
            <person name="Kikuchi T."/>
        </authorList>
    </citation>
    <scope>NUCLEOTIDE SEQUENCE</scope>
    <source>
        <strain evidence="6">PS1010</strain>
    </source>
</reference>
<dbReference type="EMBL" id="CANHGI010000003">
    <property type="protein sequence ID" value="CAI5445489.1"/>
    <property type="molecule type" value="Genomic_DNA"/>
</dbReference>
<dbReference type="Gene3D" id="1.25.40.20">
    <property type="entry name" value="Ankyrin repeat-containing domain"/>
    <property type="match status" value="2"/>
</dbReference>
<feature type="domain" description="RING-type" evidence="5">
    <location>
        <begin position="598"/>
        <end position="632"/>
    </location>
</feature>
<accession>A0A9P1IHC1</accession>
<dbReference type="Proteomes" id="UP001152747">
    <property type="component" value="Unassembled WGS sequence"/>
</dbReference>
<evidence type="ECO:0000259" key="5">
    <source>
        <dbReference type="PROSITE" id="PS50089"/>
    </source>
</evidence>
<dbReference type="CDD" id="cd16520">
    <property type="entry name" value="RING-HC_MIBs-like"/>
    <property type="match status" value="1"/>
</dbReference>
<dbReference type="OrthoDB" id="4034597at2759"/>
<dbReference type="PANTHER" id="PTHR24202:SF4">
    <property type="entry name" value="E3 UBIQUITIN-PROTEIN LIGASE MIB2-RELATED"/>
    <property type="match status" value="1"/>
</dbReference>
<evidence type="ECO:0000256" key="2">
    <source>
        <dbReference type="ARBA" id="ARBA00022833"/>
    </source>
</evidence>
<evidence type="ECO:0000313" key="6">
    <source>
        <dbReference type="EMBL" id="CAI5445489.1"/>
    </source>
</evidence>
<evidence type="ECO:0000256" key="3">
    <source>
        <dbReference type="PROSITE-ProRule" id="PRU00023"/>
    </source>
</evidence>
<dbReference type="InterPro" id="IPR002110">
    <property type="entry name" value="Ankyrin_rpt"/>
</dbReference>
<dbReference type="Pfam" id="PF12796">
    <property type="entry name" value="Ank_2"/>
    <property type="match status" value="2"/>
</dbReference>
<feature type="repeat" description="ANK" evidence="3">
    <location>
        <begin position="297"/>
        <end position="330"/>
    </location>
</feature>
<keyword evidence="2" id="KW-0862">Zinc</keyword>
<dbReference type="InterPro" id="IPR036770">
    <property type="entry name" value="Ankyrin_rpt-contain_sf"/>
</dbReference>
<keyword evidence="7" id="KW-1185">Reference proteome</keyword>
<dbReference type="SMART" id="SM00248">
    <property type="entry name" value="ANK"/>
    <property type="match status" value="8"/>
</dbReference>
<sequence length="753" mass="83789">MAEQTADLNEGDRVLISEIFPNYSQRRNLYSQLMWTKMHLLLLGHVGYLKSIDREKQIGVVVVMYVPDPEKFELCQATCEWPLGSLKHPRKVFFACGDSIALTRGKDTASVAVVSRVEFNELGEASYTVIARNSYDSYLTYTIENRQSPFNSHQQKRDIFICPIYSGPRLAFVMRDNCSPAIHSYKHTIHGYTTENLMSVISNWRDDSSSYAKLVESIRANPEQIRTAVDGELPLFRAVSDDNWSLVVVLLALGADKFSKDLKGRSIIHIAAERGFDRMLEGVLSLLEKEVNRTTKEGDTPLHLAARNAHAACIDRLLATPSCQSNIQNENGDAPLHEVCLLAESSNKKAAISRLLTNSRASIHQTNNSNLSPLQIAIMKGHVGTVEQLIQLRPPHRSIGTKSGMTPLHFAASCANVNIVNKLVALGMEVHRKDKLGRGVLHYAVEKWTGQAEKDMARLASIQSLVHSGAPSNVVDVYGQTPLHLLIREIIKQNETYPATLIPICAQLVKTNLNLDEMASRLRPHWQLATMCFFVANGADINIKDRKGLTVLDLCQESTIRPVIVHISNIKIRSCLPMVSMNCNGTFDSAEVTMCTFMCQDNIASVRFVPCGHRVACVDCAQKTAFRRCPLCYQIISQAQDNLGNEVIIGCRAGESVDVAENSAISEQIMKKIAEDAAREAKIAVEHEKMIELKALRERLEQLEMETSCAICMDSKITLVFNCGHTACSDCASKLKLCHICRKTIESKQTIYS</sequence>
<organism evidence="6 7">
    <name type="scientific">Caenorhabditis angaria</name>
    <dbReference type="NCBI Taxonomy" id="860376"/>
    <lineage>
        <taxon>Eukaryota</taxon>
        <taxon>Metazoa</taxon>
        <taxon>Ecdysozoa</taxon>
        <taxon>Nematoda</taxon>
        <taxon>Chromadorea</taxon>
        <taxon>Rhabditida</taxon>
        <taxon>Rhabditina</taxon>
        <taxon>Rhabditomorpha</taxon>
        <taxon>Rhabditoidea</taxon>
        <taxon>Rhabditidae</taxon>
        <taxon>Peloderinae</taxon>
        <taxon>Caenorhabditis</taxon>
    </lineage>
</organism>
<evidence type="ECO:0000256" key="4">
    <source>
        <dbReference type="PROSITE-ProRule" id="PRU00175"/>
    </source>
</evidence>
<name>A0A9P1IHC1_9PELO</name>
<dbReference type="PROSITE" id="PS50088">
    <property type="entry name" value="ANK_REPEAT"/>
    <property type="match status" value="2"/>
</dbReference>
<comment type="caution">
    <text evidence="6">The sequence shown here is derived from an EMBL/GenBank/DDBJ whole genome shotgun (WGS) entry which is preliminary data.</text>
</comment>
<dbReference type="PANTHER" id="PTHR24202">
    <property type="entry name" value="E3 UBIQUITIN-PROTEIN LIGASE MIB2"/>
    <property type="match status" value="1"/>
</dbReference>
<protein>
    <recommendedName>
        <fullName evidence="5">RING-type domain-containing protein</fullName>
    </recommendedName>
</protein>
<gene>
    <name evidence="6" type="ORF">CAMP_LOCUS8126</name>
</gene>
<proteinExistence type="predicted"/>
<keyword evidence="3" id="KW-0040">ANK repeat</keyword>